<dbReference type="EMBL" id="JAGIZQ010000001">
    <property type="protein sequence ID" value="KAH6651351.1"/>
    <property type="molecule type" value="Genomic_DNA"/>
</dbReference>
<organism evidence="1 2">
    <name type="scientific">Chaetomium tenue</name>
    <dbReference type="NCBI Taxonomy" id="1854479"/>
    <lineage>
        <taxon>Eukaryota</taxon>
        <taxon>Fungi</taxon>
        <taxon>Dikarya</taxon>
        <taxon>Ascomycota</taxon>
        <taxon>Pezizomycotina</taxon>
        <taxon>Sordariomycetes</taxon>
        <taxon>Sordariomycetidae</taxon>
        <taxon>Sordariales</taxon>
        <taxon>Chaetomiaceae</taxon>
        <taxon>Chaetomium</taxon>
    </lineage>
</organism>
<protein>
    <submittedName>
        <fullName evidence="1">Uncharacterized protein</fullName>
    </submittedName>
</protein>
<gene>
    <name evidence="1" type="ORF">F5144DRAFT_559193</name>
</gene>
<sequence>MTRAAFPVPGQSNQAYFFHGTKYAKVKYTASTSDDEIIYGPTEFAKEWKTLAQAGFSTVDAVLPVPGQASEVYVFSGTRYVRIKFTPGTPDESIIAGPHDIAGYWPSLASAGFQTVDAAFPVPGKEDEAYVFSGNQYAKIRYHAGKTDDVVTYGPKKFTEVWSTLNKAGFDTIDAALPVAGHSDQVYYFSGSQYVKVEFTPSSSTEKILYGPARVAEVWKSLAWGW</sequence>
<evidence type="ECO:0000313" key="1">
    <source>
        <dbReference type="EMBL" id="KAH6651351.1"/>
    </source>
</evidence>
<proteinExistence type="predicted"/>
<keyword evidence="2" id="KW-1185">Reference proteome</keyword>
<evidence type="ECO:0000313" key="2">
    <source>
        <dbReference type="Proteomes" id="UP000724584"/>
    </source>
</evidence>
<comment type="caution">
    <text evidence="1">The sequence shown here is derived from an EMBL/GenBank/DDBJ whole genome shotgun (WGS) entry which is preliminary data.</text>
</comment>
<reference evidence="1 2" key="1">
    <citation type="journal article" date="2021" name="Nat. Commun.">
        <title>Genetic determinants of endophytism in the Arabidopsis root mycobiome.</title>
        <authorList>
            <person name="Mesny F."/>
            <person name="Miyauchi S."/>
            <person name="Thiergart T."/>
            <person name="Pickel B."/>
            <person name="Atanasova L."/>
            <person name="Karlsson M."/>
            <person name="Huettel B."/>
            <person name="Barry K.W."/>
            <person name="Haridas S."/>
            <person name="Chen C."/>
            <person name="Bauer D."/>
            <person name="Andreopoulos W."/>
            <person name="Pangilinan J."/>
            <person name="LaButti K."/>
            <person name="Riley R."/>
            <person name="Lipzen A."/>
            <person name="Clum A."/>
            <person name="Drula E."/>
            <person name="Henrissat B."/>
            <person name="Kohler A."/>
            <person name="Grigoriev I.V."/>
            <person name="Martin F.M."/>
            <person name="Hacquard S."/>
        </authorList>
    </citation>
    <scope>NUCLEOTIDE SEQUENCE [LARGE SCALE GENOMIC DNA]</scope>
    <source>
        <strain evidence="1 2">MPI-SDFR-AT-0079</strain>
    </source>
</reference>
<accession>A0ACB7PQF9</accession>
<name>A0ACB7PQF9_9PEZI</name>
<dbReference type="Proteomes" id="UP000724584">
    <property type="component" value="Unassembled WGS sequence"/>
</dbReference>